<feature type="transmembrane region" description="Helical" evidence="1">
    <location>
        <begin position="127"/>
        <end position="148"/>
    </location>
</feature>
<feature type="transmembrane region" description="Helical" evidence="1">
    <location>
        <begin position="21"/>
        <end position="42"/>
    </location>
</feature>
<feature type="transmembrane region" description="Helical" evidence="1">
    <location>
        <begin position="96"/>
        <end position="115"/>
    </location>
</feature>
<keyword evidence="1" id="KW-0472">Membrane</keyword>
<feature type="transmembrane region" description="Helical" evidence="1">
    <location>
        <begin position="154"/>
        <end position="176"/>
    </location>
</feature>
<keyword evidence="3" id="KW-1185">Reference proteome</keyword>
<reference evidence="2 3" key="1">
    <citation type="journal article" date="2021" name="Sci. Rep.">
        <title>The distribution of antibiotic resistance genes in chicken gut microbiota commensals.</title>
        <authorList>
            <person name="Juricova H."/>
            <person name="Matiasovicova J."/>
            <person name="Kubasova T."/>
            <person name="Cejkova D."/>
            <person name="Rychlik I."/>
        </authorList>
    </citation>
    <scope>NUCLEOTIDE SEQUENCE [LARGE SCALE GENOMIC DNA]</scope>
    <source>
        <strain evidence="2 3">An829</strain>
    </source>
</reference>
<evidence type="ECO:0000256" key="1">
    <source>
        <dbReference type="SAM" id="Phobius"/>
    </source>
</evidence>
<protein>
    <submittedName>
        <fullName evidence="2">MptD family putative ECF transporter S component</fullName>
    </submittedName>
</protein>
<accession>A0ABS2DRL2</accession>
<gene>
    <name evidence="2" type="ORF">H6A60_05725</name>
</gene>
<keyword evidence="1" id="KW-1133">Transmembrane helix</keyword>
<organism evidence="2 3">
    <name type="scientific">Sutterella massiliensis</name>
    <dbReference type="NCBI Taxonomy" id="1816689"/>
    <lineage>
        <taxon>Bacteria</taxon>
        <taxon>Pseudomonadati</taxon>
        <taxon>Pseudomonadota</taxon>
        <taxon>Betaproteobacteria</taxon>
        <taxon>Burkholderiales</taxon>
        <taxon>Sutterellaceae</taxon>
        <taxon>Sutterella</taxon>
    </lineage>
</organism>
<dbReference type="Pfam" id="PF09605">
    <property type="entry name" value="Trep_Strep"/>
    <property type="match status" value="1"/>
</dbReference>
<dbReference type="InterPro" id="IPR011733">
    <property type="entry name" value="CHP02185_IM"/>
</dbReference>
<sequence length="191" mass="19975">MKTQRTAACTGSIERYWAPRELVMVGVFAAAAKLSSLLIALAGGGMNPVSLVAKNLVFTTLLVVLLTKVPKAGTLLLFTVVSMLISVLLLGGSMALLPAALAGALLGEAAAWGLARTTPRAVLWAPWLAAGVYDLASKGLSLGVSYLFMRESPALMTMVVPIVALGYVGSVMGLWFGWKTVGELKHAGFVR</sequence>
<comment type="caution">
    <text evidence="2">The sequence shown here is derived from an EMBL/GenBank/DDBJ whole genome shotgun (WGS) entry which is preliminary data.</text>
</comment>
<evidence type="ECO:0000313" key="3">
    <source>
        <dbReference type="Proteomes" id="UP000715095"/>
    </source>
</evidence>
<keyword evidence="1" id="KW-0812">Transmembrane</keyword>
<evidence type="ECO:0000313" key="2">
    <source>
        <dbReference type="EMBL" id="MBM6703983.1"/>
    </source>
</evidence>
<dbReference type="RefSeq" id="WP_205102452.1">
    <property type="nucleotide sequence ID" value="NZ_JACJJC010000007.1"/>
</dbReference>
<dbReference type="EMBL" id="JACJJC010000007">
    <property type="protein sequence ID" value="MBM6703983.1"/>
    <property type="molecule type" value="Genomic_DNA"/>
</dbReference>
<proteinExistence type="predicted"/>
<dbReference type="Proteomes" id="UP000715095">
    <property type="component" value="Unassembled WGS sequence"/>
</dbReference>
<name>A0ABS2DRL2_9BURK</name>